<protein>
    <recommendedName>
        <fullName evidence="4">SRCR domain-containing protein</fullName>
    </recommendedName>
</protein>
<keyword evidence="1" id="KW-0732">Signal</keyword>
<evidence type="ECO:0000256" key="1">
    <source>
        <dbReference type="ARBA" id="ARBA00022729"/>
    </source>
</evidence>
<organism evidence="5 6">
    <name type="scientific">Nematostella vectensis</name>
    <name type="common">Starlet sea anemone</name>
    <dbReference type="NCBI Taxonomy" id="45351"/>
    <lineage>
        <taxon>Eukaryota</taxon>
        <taxon>Metazoa</taxon>
        <taxon>Cnidaria</taxon>
        <taxon>Anthozoa</taxon>
        <taxon>Hexacorallia</taxon>
        <taxon>Actiniaria</taxon>
        <taxon>Edwardsiidae</taxon>
        <taxon>Nematostella</taxon>
    </lineage>
</organism>
<accession>A7RVH2</accession>
<dbReference type="EMBL" id="DS469543">
    <property type="protein sequence ID" value="EDO44637.1"/>
    <property type="molecule type" value="Genomic_DNA"/>
</dbReference>
<feature type="domain" description="SRCR" evidence="4">
    <location>
        <begin position="2"/>
        <end position="103"/>
    </location>
</feature>
<proteinExistence type="predicted"/>
<dbReference type="InterPro" id="IPR036772">
    <property type="entry name" value="SRCR-like_dom_sf"/>
</dbReference>
<feature type="non-terminal residue" evidence="5">
    <location>
        <position position="1"/>
    </location>
</feature>
<dbReference type="InterPro" id="IPR001190">
    <property type="entry name" value="SRCR"/>
</dbReference>
<dbReference type="SMART" id="SM00202">
    <property type="entry name" value="SR"/>
    <property type="match status" value="1"/>
</dbReference>
<comment type="caution">
    <text evidence="3">Lacks conserved residue(s) required for the propagation of feature annotation.</text>
</comment>
<evidence type="ECO:0000256" key="3">
    <source>
        <dbReference type="PROSITE-ProRule" id="PRU00196"/>
    </source>
</evidence>
<dbReference type="Gene3D" id="3.10.250.10">
    <property type="entry name" value="SRCR-like domain"/>
    <property type="match status" value="1"/>
</dbReference>
<dbReference type="PRINTS" id="PR00258">
    <property type="entry name" value="SPERACTRCPTR"/>
</dbReference>
<sequence length="129" mass="13816">DIRLVGSNVKGVGRVEVLHNGRWGTVCGDTWTLEDANVVCKQLGFPLGAEAALCCGLYSSGRGRVWLSGVNCRGYESSIRTCSTRGWGNNGCGHSQDAAVACKTSSAEQDLRLADGKTKNEGRVEIRFH</sequence>
<name>A7RVH2_NEMVE</name>
<keyword evidence="6" id="KW-1185">Reference proteome</keyword>
<dbReference type="AlphaFoldDB" id="A7RVH2"/>
<dbReference type="PROSITE" id="PS50287">
    <property type="entry name" value="SRCR_2"/>
    <property type="match status" value="2"/>
</dbReference>
<dbReference type="HOGENOM" id="CLU_002555_1_4_1"/>
<feature type="domain" description="SRCR" evidence="4">
    <location>
        <begin position="111"/>
        <end position="129"/>
    </location>
</feature>
<evidence type="ECO:0000313" key="5">
    <source>
        <dbReference type="EMBL" id="EDO44637.1"/>
    </source>
</evidence>
<dbReference type="PANTHER" id="PTHR48071:SF18">
    <property type="entry name" value="DELETED IN MALIGNANT BRAIN TUMORS 1 PROTEIN-RELATED"/>
    <property type="match status" value="1"/>
</dbReference>
<feature type="non-terminal residue" evidence="5">
    <location>
        <position position="129"/>
    </location>
</feature>
<dbReference type="PANTHER" id="PTHR48071">
    <property type="entry name" value="SRCR DOMAIN-CONTAINING PROTEIN"/>
    <property type="match status" value="1"/>
</dbReference>
<keyword evidence="2 3" id="KW-1015">Disulfide bond</keyword>
<evidence type="ECO:0000313" key="6">
    <source>
        <dbReference type="Proteomes" id="UP000001593"/>
    </source>
</evidence>
<dbReference type="GO" id="GO:0016020">
    <property type="term" value="C:membrane"/>
    <property type="evidence" value="ECO:0007669"/>
    <property type="project" value="InterPro"/>
</dbReference>
<evidence type="ECO:0000256" key="2">
    <source>
        <dbReference type="ARBA" id="ARBA00023157"/>
    </source>
</evidence>
<dbReference type="PhylomeDB" id="A7RVH2"/>
<evidence type="ECO:0000259" key="4">
    <source>
        <dbReference type="PROSITE" id="PS50287"/>
    </source>
</evidence>
<dbReference type="SUPFAM" id="SSF56487">
    <property type="entry name" value="SRCR-like"/>
    <property type="match status" value="1"/>
</dbReference>
<dbReference type="Pfam" id="PF00530">
    <property type="entry name" value="SRCR"/>
    <property type="match status" value="1"/>
</dbReference>
<feature type="disulfide bond" evidence="3">
    <location>
        <begin position="72"/>
        <end position="82"/>
    </location>
</feature>
<dbReference type="OMA" id="MCAGDIN"/>
<dbReference type="Proteomes" id="UP000001593">
    <property type="component" value="Unassembled WGS sequence"/>
</dbReference>
<gene>
    <name evidence="5" type="ORF">NEMVEDRAFT_v1g94840</name>
</gene>
<dbReference type="InParanoid" id="A7RVH2"/>
<reference evidence="5 6" key="1">
    <citation type="journal article" date="2007" name="Science">
        <title>Sea anemone genome reveals ancestral eumetazoan gene repertoire and genomic organization.</title>
        <authorList>
            <person name="Putnam N.H."/>
            <person name="Srivastava M."/>
            <person name="Hellsten U."/>
            <person name="Dirks B."/>
            <person name="Chapman J."/>
            <person name="Salamov A."/>
            <person name="Terry A."/>
            <person name="Shapiro H."/>
            <person name="Lindquist E."/>
            <person name="Kapitonov V.V."/>
            <person name="Jurka J."/>
            <person name="Genikhovich G."/>
            <person name="Grigoriev I.V."/>
            <person name="Lucas S.M."/>
            <person name="Steele R.E."/>
            <person name="Finnerty J.R."/>
            <person name="Technau U."/>
            <person name="Martindale M.Q."/>
            <person name="Rokhsar D.S."/>
        </authorList>
    </citation>
    <scope>NUCLEOTIDE SEQUENCE [LARGE SCALE GENOMIC DNA]</scope>
    <source>
        <strain evidence="6">CH2 X CH6</strain>
    </source>
</reference>
<dbReference type="FunFam" id="3.10.250.10:FF:000001">
    <property type="entry name" value="Lysyl oxidase 4 isoform X1"/>
    <property type="match status" value="1"/>
</dbReference>